<dbReference type="RefSeq" id="WP_231816729.1">
    <property type="nucleotide sequence ID" value="NZ_JAJOZR010000018.1"/>
</dbReference>
<organism evidence="2 3">
    <name type="scientific">Rhizobium quercicola</name>
    <dbReference type="NCBI Taxonomy" id="2901226"/>
    <lineage>
        <taxon>Bacteria</taxon>
        <taxon>Pseudomonadati</taxon>
        <taxon>Pseudomonadota</taxon>
        <taxon>Alphaproteobacteria</taxon>
        <taxon>Hyphomicrobiales</taxon>
        <taxon>Rhizobiaceae</taxon>
        <taxon>Rhizobium/Agrobacterium group</taxon>
        <taxon>Rhizobium</taxon>
    </lineage>
</organism>
<reference evidence="2" key="1">
    <citation type="submission" date="2021-12" db="EMBL/GenBank/DDBJ databases">
        <authorList>
            <person name="Li Y."/>
        </authorList>
    </citation>
    <scope>NUCLEOTIDE SEQUENCE</scope>
    <source>
        <strain evidence="2">DKSPLA3</strain>
    </source>
</reference>
<sequence>MATRKAIEDEASKLLSRTGVDSTGPVDPVAVANELGLKVYNATFADEGIHGLIAKRPSSTSIYVNVNDRPVRKRFTVAHELGHFVLHLAAGEGEFIDTQDNFRTVQDPDTPWDAPRRTEWEANVFASALLMPKDAVLRAWKEIADPEGMAAFFQVSRQAMTFRLDSLGLLE</sequence>
<feature type="domain" description="IrrE N-terminal-like" evidence="1">
    <location>
        <begin position="33"/>
        <end position="164"/>
    </location>
</feature>
<dbReference type="PANTHER" id="PTHR43236">
    <property type="entry name" value="ANTITOXIN HIGA1"/>
    <property type="match status" value="1"/>
</dbReference>
<keyword evidence="3" id="KW-1185">Reference proteome</keyword>
<dbReference type="Pfam" id="PF06114">
    <property type="entry name" value="Peptidase_M78"/>
    <property type="match status" value="1"/>
</dbReference>
<dbReference type="InterPro" id="IPR052345">
    <property type="entry name" value="Rad_response_metalloprotease"/>
</dbReference>
<dbReference type="PANTHER" id="PTHR43236:SF1">
    <property type="entry name" value="BLL7220 PROTEIN"/>
    <property type="match status" value="1"/>
</dbReference>
<evidence type="ECO:0000313" key="2">
    <source>
        <dbReference type="EMBL" id="MCD7111669.1"/>
    </source>
</evidence>
<dbReference type="AlphaFoldDB" id="A0A9X1T371"/>
<gene>
    <name evidence="2" type="ORF">LRX75_21795</name>
</gene>
<dbReference type="InterPro" id="IPR010359">
    <property type="entry name" value="IrrE_HExxH"/>
</dbReference>
<evidence type="ECO:0000259" key="1">
    <source>
        <dbReference type="Pfam" id="PF06114"/>
    </source>
</evidence>
<comment type="caution">
    <text evidence="2">The sequence shown here is derived from an EMBL/GenBank/DDBJ whole genome shotgun (WGS) entry which is preliminary data.</text>
</comment>
<evidence type="ECO:0000313" key="3">
    <source>
        <dbReference type="Proteomes" id="UP001139089"/>
    </source>
</evidence>
<name>A0A9X1T371_9HYPH</name>
<accession>A0A9X1T371</accession>
<proteinExistence type="predicted"/>
<dbReference type="EMBL" id="JAJOZR010000018">
    <property type="protein sequence ID" value="MCD7111669.1"/>
    <property type="molecule type" value="Genomic_DNA"/>
</dbReference>
<dbReference type="Gene3D" id="1.10.10.2910">
    <property type="match status" value="1"/>
</dbReference>
<dbReference type="Proteomes" id="UP001139089">
    <property type="component" value="Unassembled WGS sequence"/>
</dbReference>
<protein>
    <submittedName>
        <fullName evidence="2">ImmA/IrrE family metallo-endopeptidase</fullName>
    </submittedName>
</protein>